<sequence>MLPPSVDSGPASFFPSVSDFPPAVSSTSSSTVGTTIIPTSNSSCSTAGAAASATARSPIITTSAELSKGPTGSPHNGGGGQSSDSGRDRVDEDGGHLEDQRTKKRRTGPSSRGVANLTPEQLAKKRANDREAQRAIRERTKNQIENLERRIRELTSQQPYQELQAVIRAKEAVEAENAEIKNRLASIMSLIQPILSGQQVEGAFAPSPFPSFTPAQTTTATTTQRSPSAPTTTYNASTPASAASPASAADSSWQSQGTSQPSPSFTQVKLLSQQRHELFHNLELGAGEQLKLDFLLDPSQRVSRMQTGVNGPQDTPEYQHLPMKHDWNAASFPPTHPRAGGTNGGPQQQHRIEYAAAQGPDDDDAPWIGTSAPIRNGPPTCPLDNLLLDFLHERRQRAAEGVPTREVVGPRYPSVSSLLNPANSAFSHPLSKVFTDILAAFPGISGLPERVAVLYYMFLVMRWQVCPTRENFEMLPSFAVPTPSQLNTPHPAWIDHLPFPRMRERLARGYNPAEYLFDNFFIPFTTTISLNWPYEQTDTLLQSPDGAELLVNPVFERHMRRLENWTLGTAFDDAFPGLRGTYNLKRDGGEEVRGAGRRGGGGGGGGGGNDYADGHFSGG</sequence>
<gene>
    <name evidence="1" type="ORF">F4821DRAFT_111374</name>
</gene>
<reference evidence="1 2" key="1">
    <citation type="journal article" date="2022" name="New Phytol.">
        <title>Ecological generalism drives hyperdiversity of secondary metabolite gene clusters in xylarialean endophytes.</title>
        <authorList>
            <person name="Franco M.E.E."/>
            <person name="Wisecaver J.H."/>
            <person name="Arnold A.E."/>
            <person name="Ju Y.M."/>
            <person name="Slot J.C."/>
            <person name="Ahrendt S."/>
            <person name="Moore L.P."/>
            <person name="Eastman K.E."/>
            <person name="Scott K."/>
            <person name="Konkel Z."/>
            <person name="Mondo S.J."/>
            <person name="Kuo A."/>
            <person name="Hayes R.D."/>
            <person name="Haridas S."/>
            <person name="Andreopoulos B."/>
            <person name="Riley R."/>
            <person name="LaButti K."/>
            <person name="Pangilinan J."/>
            <person name="Lipzen A."/>
            <person name="Amirebrahimi M."/>
            <person name="Yan J."/>
            <person name="Adam C."/>
            <person name="Keymanesh K."/>
            <person name="Ng V."/>
            <person name="Louie K."/>
            <person name="Northen T."/>
            <person name="Drula E."/>
            <person name="Henrissat B."/>
            <person name="Hsieh H.M."/>
            <person name="Youens-Clark K."/>
            <person name="Lutzoni F."/>
            <person name="Miadlikowska J."/>
            <person name="Eastwood D.C."/>
            <person name="Hamelin R.C."/>
            <person name="Grigoriev I.V."/>
            <person name="U'Ren J.M."/>
        </authorList>
    </citation>
    <scope>NUCLEOTIDE SEQUENCE [LARGE SCALE GENOMIC DNA]</scope>
    <source>
        <strain evidence="1 2">ER1909</strain>
    </source>
</reference>
<protein>
    <submittedName>
        <fullName evidence="1">Uncharacterized protein</fullName>
    </submittedName>
</protein>
<name>A0ACC0DJP5_9PEZI</name>
<dbReference type="EMBL" id="MU394282">
    <property type="protein sequence ID" value="KAI6092798.1"/>
    <property type="molecule type" value="Genomic_DNA"/>
</dbReference>
<evidence type="ECO:0000313" key="2">
    <source>
        <dbReference type="Proteomes" id="UP001497680"/>
    </source>
</evidence>
<proteinExistence type="predicted"/>
<accession>A0ACC0DJP5</accession>
<organism evidence="1 2">
    <name type="scientific">Hypoxylon rubiginosum</name>
    <dbReference type="NCBI Taxonomy" id="110542"/>
    <lineage>
        <taxon>Eukaryota</taxon>
        <taxon>Fungi</taxon>
        <taxon>Dikarya</taxon>
        <taxon>Ascomycota</taxon>
        <taxon>Pezizomycotina</taxon>
        <taxon>Sordariomycetes</taxon>
        <taxon>Xylariomycetidae</taxon>
        <taxon>Xylariales</taxon>
        <taxon>Hypoxylaceae</taxon>
        <taxon>Hypoxylon</taxon>
    </lineage>
</organism>
<comment type="caution">
    <text evidence="1">The sequence shown here is derived from an EMBL/GenBank/DDBJ whole genome shotgun (WGS) entry which is preliminary data.</text>
</comment>
<evidence type="ECO:0000313" key="1">
    <source>
        <dbReference type="EMBL" id="KAI6092798.1"/>
    </source>
</evidence>
<dbReference type="Proteomes" id="UP001497680">
    <property type="component" value="Unassembled WGS sequence"/>
</dbReference>
<keyword evidence="2" id="KW-1185">Reference proteome</keyword>